<evidence type="ECO:0000313" key="2">
    <source>
        <dbReference type="Proteomes" id="UP000827976"/>
    </source>
</evidence>
<keyword evidence="2" id="KW-1185">Reference proteome</keyword>
<dbReference type="Proteomes" id="UP000827976">
    <property type="component" value="Chromosome 19"/>
</dbReference>
<protein>
    <submittedName>
        <fullName evidence="1">Nuclear factor related to kappa-B-binding protein</fullName>
    </submittedName>
</protein>
<organism evidence="1 2">
    <name type="scientific">Dioscorea alata</name>
    <name type="common">Purple yam</name>
    <dbReference type="NCBI Taxonomy" id="55571"/>
    <lineage>
        <taxon>Eukaryota</taxon>
        <taxon>Viridiplantae</taxon>
        <taxon>Streptophyta</taxon>
        <taxon>Embryophyta</taxon>
        <taxon>Tracheophyta</taxon>
        <taxon>Spermatophyta</taxon>
        <taxon>Magnoliopsida</taxon>
        <taxon>Liliopsida</taxon>
        <taxon>Dioscoreales</taxon>
        <taxon>Dioscoreaceae</taxon>
        <taxon>Dioscorea</taxon>
    </lineage>
</organism>
<gene>
    <name evidence="1" type="ORF">IHE45_19G097600</name>
</gene>
<reference evidence="2" key="1">
    <citation type="journal article" date="2022" name="Nat. Commun.">
        <title>Chromosome evolution and the genetic basis of agronomically important traits in greater yam.</title>
        <authorList>
            <person name="Bredeson J.V."/>
            <person name="Lyons J.B."/>
            <person name="Oniyinde I.O."/>
            <person name="Okereke N.R."/>
            <person name="Kolade O."/>
            <person name="Nnabue I."/>
            <person name="Nwadili C.O."/>
            <person name="Hribova E."/>
            <person name="Parker M."/>
            <person name="Nwogha J."/>
            <person name="Shu S."/>
            <person name="Carlson J."/>
            <person name="Kariba R."/>
            <person name="Muthemba S."/>
            <person name="Knop K."/>
            <person name="Barton G.J."/>
            <person name="Sherwood A.V."/>
            <person name="Lopez-Montes A."/>
            <person name="Asiedu R."/>
            <person name="Jamnadass R."/>
            <person name="Muchugi A."/>
            <person name="Goodstein D."/>
            <person name="Egesi C.N."/>
            <person name="Featherston J."/>
            <person name="Asfaw A."/>
            <person name="Simpson G.G."/>
            <person name="Dolezel J."/>
            <person name="Hendre P.S."/>
            <person name="Van Deynze A."/>
            <person name="Kumar P.L."/>
            <person name="Obidiegwu J.E."/>
            <person name="Bhattacharjee R."/>
            <person name="Rokhsar D.S."/>
        </authorList>
    </citation>
    <scope>NUCLEOTIDE SEQUENCE [LARGE SCALE GENOMIC DNA]</scope>
    <source>
        <strain evidence="2">cv. TDa95/00328</strain>
    </source>
</reference>
<dbReference type="EMBL" id="CM037029">
    <property type="protein sequence ID" value="KAH7653713.1"/>
    <property type="molecule type" value="Genomic_DNA"/>
</dbReference>
<sequence length="792" mass="90551">MMAAGQQKKRLASSNLHEKCRWKKKKKKRDSSDYMLNFKSHVHLEWDDRLKKALAKSEQIGVAWRDMAPFIDGAPRFHLAVADVVSVPREIFNLDNLTELLSYEVWATCLSESEKELLKQLLPSGMGAEQVVHSLLAGENHHFGNPFLKWSSSLCSGDLHPDNVLQVERQCRDDKVSYYKELNKYHHDMIEILKRWKEIWESSEDPEKLHRKWLGKHTQEGLLLSAEGMKNALNINKIPHEVCFTEDNASKYMSYIKISKKQLQLVKNLKQNGEGIPPKSLHRVLGDIKDFVVEPYEVYEEGEKKKLHDLWSRLANEDVSEAFEEWQDRKLQREKWGRDLKHELSESNKLMEVEVEKTKLETSLESQVDNEESKHPPTMDMLDQEDVSSPSNSPQDHGLKLVPSLNNPVELNRESAMEPRDQEALGQGASKPAETSPFYSNFVENTTEDIVKQKDQKSLHECMLKPPGSSLRVPFVAKRNFAENLMEQVPVSVRTTQDSYYKSTSRSREHPTVGGLSLRQPQPLENHQPSQMIDLENNVRKQEMREADVSFRAYVNQERTDLLPPLLGGPQMLSSYPQQHINGLEQPGLQFLMANDNLSGSTRFSHQFQEQQQLMEQRQARDKELYLQQMMTKNIYSNGRHPIERHFPSLGPQSLASLPPSLNGGIRRHNWYSDEHLASNSWPGLDSSSSVQSLGDGVATDGSLFSVLSECSKLPSRVSFDDNRSSEQFVQVRHSVGDGGGITGDRNIFGYTPQQLSSSTSHETVVVNPTSSSLNNMQWMNFPNQNQRSWNQ</sequence>
<comment type="caution">
    <text evidence="1">The sequence shown here is derived from an EMBL/GenBank/DDBJ whole genome shotgun (WGS) entry which is preliminary data.</text>
</comment>
<accession>A0ACB7U0B4</accession>
<name>A0ACB7U0B4_DIOAL</name>
<proteinExistence type="predicted"/>
<evidence type="ECO:0000313" key="1">
    <source>
        <dbReference type="EMBL" id="KAH7653713.1"/>
    </source>
</evidence>